<dbReference type="EMBL" id="KZ993495">
    <property type="protein sequence ID" value="RKP04728.1"/>
    <property type="molecule type" value="Genomic_DNA"/>
</dbReference>
<dbReference type="STRING" id="78915.A0A4P9XGL1"/>
<name>A0A4P9XGL1_9FUNG</name>
<accession>A0A4P9XGL1</accession>
<dbReference type="PANTHER" id="PTHR12949:SF0">
    <property type="entry name" value="DNA-DIRECTED RNA POLYMERASE III SUBUNIT RPC3"/>
    <property type="match status" value="1"/>
</dbReference>
<comment type="subcellular location">
    <subcellularLocation>
        <location evidence="1">Nucleus</location>
    </subcellularLocation>
</comment>
<keyword evidence="1" id="KW-0240">DNA-directed RNA polymerase</keyword>
<dbReference type="PANTHER" id="PTHR12949">
    <property type="entry name" value="RNA POLYMERASE III DNA DIRECTED -RELATED"/>
    <property type="match status" value="1"/>
</dbReference>
<dbReference type="InterPro" id="IPR039748">
    <property type="entry name" value="RPC3"/>
</dbReference>
<comment type="subunit">
    <text evidence="1">Component of the RNA polymerase III (Pol III) complex consisting of 17 subunits.</text>
</comment>
<keyword evidence="1" id="KW-0804">Transcription</keyword>
<keyword evidence="3" id="KW-1185">Reference proteome</keyword>
<sequence>MDEKQASPWRLEWQQWVRVLSLTHNRYQISKLVMLPMKDAREVLQALAMHGFAELQARIMLRSHRPRPPWRHEVPKTADRAPSRTFFLWHVPTEKCFQILLKNTLTSLANVRQRARLEREKRAALLIKSTRLDVKENPELLSEAEHTMLRELKSVLRRLGQAEMRLMQQITQLQY</sequence>
<evidence type="ECO:0000256" key="1">
    <source>
        <dbReference type="RuleBase" id="RU367076"/>
    </source>
</evidence>
<proteinExistence type="inferred from homology"/>
<dbReference type="OrthoDB" id="272392at2759"/>
<organism evidence="2 3">
    <name type="scientific">Thamnocephalis sphaerospora</name>
    <dbReference type="NCBI Taxonomy" id="78915"/>
    <lineage>
        <taxon>Eukaryota</taxon>
        <taxon>Fungi</taxon>
        <taxon>Fungi incertae sedis</taxon>
        <taxon>Zoopagomycota</taxon>
        <taxon>Zoopagomycotina</taxon>
        <taxon>Zoopagomycetes</taxon>
        <taxon>Zoopagales</taxon>
        <taxon>Sigmoideomycetaceae</taxon>
        <taxon>Thamnocephalis</taxon>
    </lineage>
</organism>
<dbReference type="GO" id="GO:0003697">
    <property type="term" value="F:single-stranded DNA binding"/>
    <property type="evidence" value="ECO:0007669"/>
    <property type="project" value="UniProtKB-UniRule"/>
</dbReference>
<protein>
    <recommendedName>
        <fullName evidence="1">DNA-directed RNA polymerase III subunit RPC3</fullName>
        <shortName evidence="1">RNA polymerase III subunit C3</shortName>
    </recommendedName>
</protein>
<comment type="function">
    <text evidence="1">DNA-dependent RNA polymerase catalyzes the transcription of DNA into RNA using the four ribonucleoside triphosphates as substrates. Specific core component of RNA polymerase III which synthesizes small RNAs, such as 5S rRNA and tRNAs.</text>
</comment>
<dbReference type="AlphaFoldDB" id="A0A4P9XGL1"/>
<reference evidence="3" key="1">
    <citation type="journal article" date="2018" name="Nat. Microbiol.">
        <title>Leveraging single-cell genomics to expand the fungal tree of life.</title>
        <authorList>
            <person name="Ahrendt S.R."/>
            <person name="Quandt C.A."/>
            <person name="Ciobanu D."/>
            <person name="Clum A."/>
            <person name="Salamov A."/>
            <person name="Andreopoulos B."/>
            <person name="Cheng J.F."/>
            <person name="Woyke T."/>
            <person name="Pelin A."/>
            <person name="Henrissat B."/>
            <person name="Reynolds N.K."/>
            <person name="Benny G.L."/>
            <person name="Smith M.E."/>
            <person name="James T.Y."/>
            <person name="Grigoriev I.V."/>
        </authorList>
    </citation>
    <scope>NUCLEOTIDE SEQUENCE [LARGE SCALE GENOMIC DNA]</scope>
    <source>
        <strain evidence="3">RSA 1356</strain>
    </source>
</reference>
<gene>
    <name evidence="2" type="ORF">THASP1DRAFT_33467</name>
</gene>
<dbReference type="GO" id="GO:0005666">
    <property type="term" value="C:RNA polymerase III complex"/>
    <property type="evidence" value="ECO:0007669"/>
    <property type="project" value="UniProtKB-UniRule"/>
</dbReference>
<evidence type="ECO:0000313" key="2">
    <source>
        <dbReference type="EMBL" id="RKP04728.1"/>
    </source>
</evidence>
<keyword evidence="1" id="KW-0539">Nucleus</keyword>
<evidence type="ECO:0000313" key="3">
    <source>
        <dbReference type="Proteomes" id="UP000271241"/>
    </source>
</evidence>
<dbReference type="Proteomes" id="UP000271241">
    <property type="component" value="Unassembled WGS sequence"/>
</dbReference>
<comment type="similarity">
    <text evidence="1">Belongs to the RNA polymerase beta chain family.</text>
</comment>